<dbReference type="Proteomes" id="UP000492821">
    <property type="component" value="Unassembled WGS sequence"/>
</dbReference>
<name>A0A7E4VEZ5_PANRE</name>
<dbReference type="WBParaSite" id="Pan_g20266.t1">
    <property type="protein sequence ID" value="Pan_g20266.t1"/>
    <property type="gene ID" value="Pan_g20266"/>
</dbReference>
<reference evidence="2" key="2">
    <citation type="submission" date="2020-10" db="UniProtKB">
        <authorList>
            <consortium name="WormBaseParasite"/>
        </authorList>
    </citation>
    <scope>IDENTIFICATION</scope>
</reference>
<proteinExistence type="predicted"/>
<evidence type="ECO:0000313" key="2">
    <source>
        <dbReference type="WBParaSite" id="Pan_g20266.t1"/>
    </source>
</evidence>
<organism evidence="1 2">
    <name type="scientific">Panagrellus redivivus</name>
    <name type="common">Microworm</name>
    <dbReference type="NCBI Taxonomy" id="6233"/>
    <lineage>
        <taxon>Eukaryota</taxon>
        <taxon>Metazoa</taxon>
        <taxon>Ecdysozoa</taxon>
        <taxon>Nematoda</taxon>
        <taxon>Chromadorea</taxon>
        <taxon>Rhabditida</taxon>
        <taxon>Tylenchina</taxon>
        <taxon>Panagrolaimomorpha</taxon>
        <taxon>Panagrolaimoidea</taxon>
        <taxon>Panagrolaimidae</taxon>
        <taxon>Panagrellus</taxon>
    </lineage>
</organism>
<sequence>MFIQLEHEEGTYAVIPALMTHTCAGPTRCGKARPLPETGRLSRRTYCLESRSVATLPGLVRGTTLLSISLHPDACIDDKDKQDQSDESFLGVI</sequence>
<evidence type="ECO:0000313" key="1">
    <source>
        <dbReference type="Proteomes" id="UP000492821"/>
    </source>
</evidence>
<keyword evidence="1" id="KW-1185">Reference proteome</keyword>
<dbReference type="AlphaFoldDB" id="A0A7E4VEZ5"/>
<reference evidence="1" key="1">
    <citation type="journal article" date="2013" name="Genetics">
        <title>The draft genome and transcriptome of Panagrellus redivivus are shaped by the harsh demands of a free-living lifestyle.</title>
        <authorList>
            <person name="Srinivasan J."/>
            <person name="Dillman A.R."/>
            <person name="Macchietto M.G."/>
            <person name="Heikkinen L."/>
            <person name="Lakso M."/>
            <person name="Fracchia K.M."/>
            <person name="Antoshechkin I."/>
            <person name="Mortazavi A."/>
            <person name="Wong G."/>
            <person name="Sternberg P.W."/>
        </authorList>
    </citation>
    <scope>NUCLEOTIDE SEQUENCE [LARGE SCALE GENOMIC DNA]</scope>
    <source>
        <strain evidence="1">MT8872</strain>
    </source>
</reference>
<protein>
    <submittedName>
        <fullName evidence="2">Uncharacterized protein</fullName>
    </submittedName>
</protein>
<accession>A0A7E4VEZ5</accession>